<feature type="region of interest" description="Disordered" evidence="1">
    <location>
        <begin position="614"/>
        <end position="647"/>
    </location>
</feature>
<dbReference type="SUPFAM" id="SSF53098">
    <property type="entry name" value="Ribonuclease H-like"/>
    <property type="match status" value="1"/>
</dbReference>
<dbReference type="InterPro" id="IPR007021">
    <property type="entry name" value="DUF659"/>
</dbReference>
<sequence length="661" mass="76079">MTMTENNSGSIPATTFTQPTTSRIRKKNASGARTDPDLGDRKVQCTFCDSICTDGIFRFKHHLARTSNNVSACEKVPENVKVQFARLLEDSDMATKKKRGVFPVDEDDEAYERNVRGNNLKNFISKKGKVQRTLNTIYKMDERERVCQQIARFFYTSAIPFNCVKNPEFHKMIEMVGEFGRGLNPPYYHEIPVTLLKKEVDYTKSLVEDYKREWKKIGCTLMSDGWSDRKNRSICNFLVNNPRGTIFLASIDTSSIIKTKEQVFAMLDDFVEKIGDENVVQVVTDNAANYKAAREMLMKKRKKLFWTPCAAHCIDLMLEDFEKFSTSYLTLGRLFELKGALISMFASKKWLSTNYAGIDAGKNVEDIIMDHLGFWPSVVTCLKAAGPLMKVLRLVDSDSKPAMGFIYQAMSNFKNVQTRYEPIHEIINERWYNQLNRALHVAGYFLNPMMQYSSDFENTGWIKGGLYMCLERMCGDDENLAKTIHCQFDQFTNARGLFGFNVAKLTRKEKTPVDWWDSYGADTPELRNFAMRILSLTCSSSGCERNWSAFEMVHSKRRNRLHQQKMNEFVYVMYNLKLNGKEEKKGKEHDQTGLETLNLDDVSSDDEWIIEEESSNQYVDEEWINPLDGSSSSRPQVSNRSEDDEFLERAIRDQLRAGGGR</sequence>
<dbReference type="GO" id="GO:0046983">
    <property type="term" value="F:protein dimerization activity"/>
    <property type="evidence" value="ECO:0007669"/>
    <property type="project" value="InterPro"/>
</dbReference>
<dbReference type="InterPro" id="IPR012337">
    <property type="entry name" value="RNaseH-like_sf"/>
</dbReference>
<dbReference type="PANTHER" id="PTHR32166">
    <property type="entry name" value="OSJNBA0013A04.12 PROTEIN"/>
    <property type="match status" value="1"/>
</dbReference>
<protein>
    <recommendedName>
        <fullName evidence="6">BED-type domain-containing protein</fullName>
    </recommendedName>
</protein>
<feature type="region of interest" description="Disordered" evidence="1">
    <location>
        <begin position="1"/>
        <end position="36"/>
    </location>
</feature>
<dbReference type="InterPro" id="IPR008906">
    <property type="entry name" value="HATC_C_dom"/>
</dbReference>
<dbReference type="Pfam" id="PF05699">
    <property type="entry name" value="Dimer_Tnp_hAT"/>
    <property type="match status" value="1"/>
</dbReference>
<evidence type="ECO:0000313" key="5">
    <source>
        <dbReference type="Proteomes" id="UP000235145"/>
    </source>
</evidence>
<gene>
    <name evidence="4" type="ORF">LSAT_V11C400220450</name>
</gene>
<feature type="domain" description="HAT C-terminal dimerisation" evidence="3">
    <location>
        <begin position="508"/>
        <end position="575"/>
    </location>
</feature>
<dbReference type="PANTHER" id="PTHR32166:SF122">
    <property type="entry name" value="OS09G0499600 PROTEIN"/>
    <property type="match status" value="1"/>
</dbReference>
<reference evidence="4 5" key="1">
    <citation type="journal article" date="2017" name="Nat. Commun.">
        <title>Genome assembly with in vitro proximity ligation data and whole-genome triplication in lettuce.</title>
        <authorList>
            <person name="Reyes-Chin-Wo S."/>
            <person name="Wang Z."/>
            <person name="Yang X."/>
            <person name="Kozik A."/>
            <person name="Arikit S."/>
            <person name="Song C."/>
            <person name="Xia L."/>
            <person name="Froenicke L."/>
            <person name="Lavelle D.O."/>
            <person name="Truco M.J."/>
            <person name="Xia R."/>
            <person name="Zhu S."/>
            <person name="Xu C."/>
            <person name="Xu H."/>
            <person name="Xu X."/>
            <person name="Cox K."/>
            <person name="Korf I."/>
            <person name="Meyers B.C."/>
            <person name="Michelmore R.W."/>
        </authorList>
    </citation>
    <scope>NUCLEOTIDE SEQUENCE [LARGE SCALE GENOMIC DNA]</scope>
    <source>
        <strain evidence="5">cv. Salinas</strain>
        <tissue evidence="4">Seedlings</tissue>
    </source>
</reference>
<dbReference type="Proteomes" id="UP000235145">
    <property type="component" value="Unassembled WGS sequence"/>
</dbReference>
<accession>A0A9R1VZY2</accession>
<evidence type="ECO:0000256" key="1">
    <source>
        <dbReference type="SAM" id="MobiDB-lite"/>
    </source>
</evidence>
<feature type="compositionally biased region" description="Polar residues" evidence="1">
    <location>
        <begin position="1"/>
        <end position="22"/>
    </location>
</feature>
<dbReference type="EMBL" id="NBSK02000004">
    <property type="protein sequence ID" value="KAJ0214634.1"/>
    <property type="molecule type" value="Genomic_DNA"/>
</dbReference>
<proteinExistence type="predicted"/>
<comment type="caution">
    <text evidence="4">The sequence shown here is derived from an EMBL/GenBank/DDBJ whole genome shotgun (WGS) entry which is preliminary data.</text>
</comment>
<feature type="compositionally biased region" description="Low complexity" evidence="1">
    <location>
        <begin position="630"/>
        <end position="639"/>
    </location>
</feature>
<keyword evidence="5" id="KW-1185">Reference proteome</keyword>
<dbReference type="AlphaFoldDB" id="A0A9R1VZY2"/>
<name>A0A9R1VZY2_LACSA</name>
<evidence type="ECO:0000313" key="4">
    <source>
        <dbReference type="EMBL" id="KAJ0214634.1"/>
    </source>
</evidence>
<evidence type="ECO:0008006" key="6">
    <source>
        <dbReference type="Google" id="ProtNLM"/>
    </source>
</evidence>
<organism evidence="4 5">
    <name type="scientific">Lactuca sativa</name>
    <name type="common">Garden lettuce</name>
    <dbReference type="NCBI Taxonomy" id="4236"/>
    <lineage>
        <taxon>Eukaryota</taxon>
        <taxon>Viridiplantae</taxon>
        <taxon>Streptophyta</taxon>
        <taxon>Embryophyta</taxon>
        <taxon>Tracheophyta</taxon>
        <taxon>Spermatophyta</taxon>
        <taxon>Magnoliopsida</taxon>
        <taxon>eudicotyledons</taxon>
        <taxon>Gunneridae</taxon>
        <taxon>Pentapetalae</taxon>
        <taxon>asterids</taxon>
        <taxon>campanulids</taxon>
        <taxon>Asterales</taxon>
        <taxon>Asteraceae</taxon>
        <taxon>Cichorioideae</taxon>
        <taxon>Cichorieae</taxon>
        <taxon>Lactucinae</taxon>
        <taxon>Lactuca</taxon>
    </lineage>
</organism>
<evidence type="ECO:0000259" key="2">
    <source>
        <dbReference type="Pfam" id="PF04937"/>
    </source>
</evidence>
<feature type="compositionally biased region" description="Acidic residues" evidence="1">
    <location>
        <begin position="614"/>
        <end position="623"/>
    </location>
</feature>
<dbReference type="Pfam" id="PF04937">
    <property type="entry name" value="DUF659"/>
    <property type="match status" value="1"/>
</dbReference>
<evidence type="ECO:0000259" key="3">
    <source>
        <dbReference type="Pfam" id="PF05699"/>
    </source>
</evidence>
<feature type="domain" description="DUF659" evidence="2">
    <location>
        <begin position="186"/>
        <end position="325"/>
    </location>
</feature>